<reference evidence="4" key="3">
    <citation type="submission" date="2025-09" db="UniProtKB">
        <authorList>
            <consortium name="Ensembl"/>
        </authorList>
    </citation>
    <scope>IDENTIFICATION</scope>
</reference>
<evidence type="ECO:0000256" key="2">
    <source>
        <dbReference type="ARBA" id="ARBA00023242"/>
    </source>
</evidence>
<feature type="compositionally biased region" description="Low complexity" evidence="3">
    <location>
        <begin position="40"/>
        <end position="49"/>
    </location>
</feature>
<dbReference type="Ensembl" id="ENSAPLT00000033261.1">
    <property type="protein sequence ID" value="ENSAPLP00000017122.1"/>
    <property type="gene ID" value="ENSAPLG00000023752.1"/>
</dbReference>
<dbReference type="Proteomes" id="UP000016666">
    <property type="component" value="Unassembled WGS sequence"/>
</dbReference>
<dbReference type="GO" id="GO:0006355">
    <property type="term" value="P:regulation of DNA-templated transcription"/>
    <property type="evidence" value="ECO:0007669"/>
    <property type="project" value="InterPro"/>
</dbReference>
<feature type="compositionally biased region" description="Basic and acidic residues" evidence="3">
    <location>
        <begin position="15"/>
        <end position="24"/>
    </location>
</feature>
<feature type="region of interest" description="Disordered" evidence="3">
    <location>
        <begin position="1"/>
        <end position="60"/>
    </location>
</feature>
<name>A0A493SU81_ANAPP</name>
<dbReference type="GO" id="GO:0005634">
    <property type="term" value="C:nucleus"/>
    <property type="evidence" value="ECO:0007669"/>
    <property type="project" value="UniProtKB-SubCell"/>
</dbReference>
<reference evidence="5" key="1">
    <citation type="submission" date="2017-10" db="EMBL/GenBank/DDBJ databases">
        <title>A new Pekin duck reference genome.</title>
        <authorList>
            <person name="Hou Z.-C."/>
            <person name="Zhou Z.-K."/>
            <person name="Zhu F."/>
            <person name="Hou S.-S."/>
        </authorList>
    </citation>
    <scope>NUCLEOTIDE SEQUENCE [LARGE SCALE GENOMIC DNA]</scope>
</reference>
<feature type="compositionally biased region" description="Basic residues" evidence="3">
    <location>
        <begin position="25"/>
        <end position="39"/>
    </location>
</feature>
<dbReference type="PROSITE" id="PS00354">
    <property type="entry name" value="HMGI_Y"/>
    <property type="match status" value="1"/>
</dbReference>
<dbReference type="GeneTree" id="ENSGT01030000239094"/>
<evidence type="ECO:0000313" key="4">
    <source>
        <dbReference type="Ensembl" id="ENSAPLP00000017122.1"/>
    </source>
</evidence>
<organism evidence="4 5">
    <name type="scientific">Anas platyrhynchos platyrhynchos</name>
    <name type="common">Northern mallard</name>
    <dbReference type="NCBI Taxonomy" id="8840"/>
    <lineage>
        <taxon>Eukaryota</taxon>
        <taxon>Metazoa</taxon>
        <taxon>Chordata</taxon>
        <taxon>Craniata</taxon>
        <taxon>Vertebrata</taxon>
        <taxon>Euteleostomi</taxon>
        <taxon>Archelosauria</taxon>
        <taxon>Archosauria</taxon>
        <taxon>Dinosauria</taxon>
        <taxon>Saurischia</taxon>
        <taxon>Theropoda</taxon>
        <taxon>Coelurosauria</taxon>
        <taxon>Aves</taxon>
        <taxon>Neognathae</taxon>
        <taxon>Galloanserae</taxon>
        <taxon>Anseriformes</taxon>
        <taxon>Anatidae</taxon>
        <taxon>Anatinae</taxon>
        <taxon>Anas</taxon>
    </lineage>
</organism>
<protein>
    <recommendedName>
        <fullName evidence="6">High mobility group AT-hook 1</fullName>
    </recommendedName>
</protein>
<evidence type="ECO:0000256" key="1">
    <source>
        <dbReference type="ARBA" id="ARBA00004123"/>
    </source>
</evidence>
<comment type="subcellular location">
    <subcellularLocation>
        <location evidence="1">Nucleus</location>
    </subcellularLocation>
</comment>
<keyword evidence="5" id="KW-1185">Reference proteome</keyword>
<sequence>MSEAGAKSSQALASKGEKDASEKRGRGRPRKKPQVRRGRSGASRCSSPGCHRTNLPLQPG</sequence>
<dbReference type="AlphaFoldDB" id="A0A493SU81"/>
<dbReference type="STRING" id="8840.ENSAPLP00000017122"/>
<evidence type="ECO:0008006" key="6">
    <source>
        <dbReference type="Google" id="ProtNLM"/>
    </source>
</evidence>
<accession>A0A493SU81</accession>
<keyword evidence="2" id="KW-0539">Nucleus</keyword>
<reference evidence="4" key="2">
    <citation type="submission" date="2025-08" db="UniProtKB">
        <authorList>
            <consortium name="Ensembl"/>
        </authorList>
    </citation>
    <scope>IDENTIFICATION</scope>
</reference>
<evidence type="ECO:0000313" key="5">
    <source>
        <dbReference type="Proteomes" id="UP000016666"/>
    </source>
</evidence>
<proteinExistence type="predicted"/>
<dbReference type="InterPro" id="IPR000637">
    <property type="entry name" value="HMGI/Y_DNA-bd_CS"/>
</dbReference>
<evidence type="ECO:0000256" key="3">
    <source>
        <dbReference type="SAM" id="MobiDB-lite"/>
    </source>
</evidence>